<sequence>MKNILARRVLTLILRPHRQHSPSNFYCFSSFSWPFSTASSPPPPPNNKLFVGGLSWSINEKTLKDAFSSFGEVSEGNIFDEMPKPYVVSISREKQNLPGEVSQFLKIDLGWRFLASMRIVYDKETGRPRGFGFVHFSMEEDARCAKEAMDGKPLLGRPLRITFALDKVRGGAPVVVPRLWNSEIASGENDLFPHKS</sequence>
<keyword evidence="2" id="KW-1185">Reference proteome</keyword>
<dbReference type="Proteomes" id="UP001060085">
    <property type="component" value="Linkage Group LG01"/>
</dbReference>
<accession>A0ACC0CEB4</accession>
<evidence type="ECO:0000313" key="1">
    <source>
        <dbReference type="EMBL" id="KAI5683270.1"/>
    </source>
</evidence>
<gene>
    <name evidence="1" type="ORF">M9H77_04498</name>
</gene>
<dbReference type="EMBL" id="CM044701">
    <property type="protein sequence ID" value="KAI5683270.1"/>
    <property type="molecule type" value="Genomic_DNA"/>
</dbReference>
<comment type="caution">
    <text evidence="1">The sequence shown here is derived from an EMBL/GenBank/DDBJ whole genome shotgun (WGS) entry which is preliminary data.</text>
</comment>
<proteinExistence type="predicted"/>
<organism evidence="1 2">
    <name type="scientific">Catharanthus roseus</name>
    <name type="common">Madagascar periwinkle</name>
    <name type="synonym">Vinca rosea</name>
    <dbReference type="NCBI Taxonomy" id="4058"/>
    <lineage>
        <taxon>Eukaryota</taxon>
        <taxon>Viridiplantae</taxon>
        <taxon>Streptophyta</taxon>
        <taxon>Embryophyta</taxon>
        <taxon>Tracheophyta</taxon>
        <taxon>Spermatophyta</taxon>
        <taxon>Magnoliopsida</taxon>
        <taxon>eudicotyledons</taxon>
        <taxon>Gunneridae</taxon>
        <taxon>Pentapetalae</taxon>
        <taxon>asterids</taxon>
        <taxon>lamiids</taxon>
        <taxon>Gentianales</taxon>
        <taxon>Apocynaceae</taxon>
        <taxon>Rauvolfioideae</taxon>
        <taxon>Vinceae</taxon>
        <taxon>Catharanthinae</taxon>
        <taxon>Catharanthus</taxon>
    </lineage>
</organism>
<evidence type="ECO:0000313" key="2">
    <source>
        <dbReference type="Proteomes" id="UP001060085"/>
    </source>
</evidence>
<name>A0ACC0CEB4_CATRO</name>
<protein>
    <submittedName>
        <fullName evidence="1">Uncharacterized protein</fullName>
    </submittedName>
</protein>
<reference evidence="2" key="1">
    <citation type="journal article" date="2023" name="Nat. Plants">
        <title>Single-cell RNA sequencing provides a high-resolution roadmap for understanding the multicellular compartmentation of specialized metabolism.</title>
        <authorList>
            <person name="Sun S."/>
            <person name="Shen X."/>
            <person name="Li Y."/>
            <person name="Li Y."/>
            <person name="Wang S."/>
            <person name="Li R."/>
            <person name="Zhang H."/>
            <person name="Shen G."/>
            <person name="Guo B."/>
            <person name="Wei J."/>
            <person name="Xu J."/>
            <person name="St-Pierre B."/>
            <person name="Chen S."/>
            <person name="Sun C."/>
        </authorList>
    </citation>
    <scope>NUCLEOTIDE SEQUENCE [LARGE SCALE GENOMIC DNA]</scope>
</reference>